<reference evidence="3 4" key="1">
    <citation type="submission" date="2018-07" db="EMBL/GenBank/DDBJ databases">
        <title>Arthrobacter sp. nov., isolated from raw cow's milk with high bacterial count.</title>
        <authorList>
            <person name="Hahne J."/>
            <person name="Isele D."/>
            <person name="Lipski A."/>
        </authorList>
    </citation>
    <scope>NUCLEOTIDE SEQUENCE [LARGE SCALE GENOMIC DNA]</scope>
    <source>
        <strain evidence="3 4">JZ R-35</strain>
    </source>
</reference>
<protein>
    <submittedName>
        <fullName evidence="3">ATP-dependent endonuclease</fullName>
    </submittedName>
</protein>
<evidence type="ECO:0000259" key="2">
    <source>
        <dbReference type="Pfam" id="PF20469"/>
    </source>
</evidence>
<keyword evidence="3" id="KW-0255">Endonuclease</keyword>
<dbReference type="PANTHER" id="PTHR43581:SF4">
    <property type="entry name" value="ATP_GTP PHOSPHATASE"/>
    <property type="match status" value="1"/>
</dbReference>
<dbReference type="GO" id="GO:0004519">
    <property type="term" value="F:endonuclease activity"/>
    <property type="evidence" value="ECO:0007669"/>
    <property type="project" value="UniProtKB-KW"/>
</dbReference>
<dbReference type="AlphaFoldDB" id="A0A399J8X9"/>
<dbReference type="SUPFAM" id="SSF52540">
    <property type="entry name" value="P-loop containing nucleoside triphosphate hydrolases"/>
    <property type="match status" value="1"/>
</dbReference>
<gene>
    <name evidence="3" type="ORF">DWB68_09630</name>
</gene>
<accession>A0A399J8X9</accession>
<feature type="domain" description="OLD protein-like TOPRIM" evidence="2">
    <location>
        <begin position="447"/>
        <end position="513"/>
    </location>
</feature>
<dbReference type="PANTHER" id="PTHR43581">
    <property type="entry name" value="ATP/GTP PHOSPHATASE"/>
    <property type="match status" value="1"/>
</dbReference>
<sequence length="639" mass="69775">MKISNIHIRNFRTLYDVSVEFENLTSFIGPNGAGKSTVLLALDWFFNGRPGTLSVADSTHGHAADPIEVEVSFSSLTARDRDELGKYAPIGTDTFTCWKRRNVDGSESLSANAKSFPPFAEVRSARSAVDKKSAYAKIRAERPDLDLPIATTVQAIESSMTVWEAANASLLEDSPEALQTNFFGFNSGGKMSGLFDFVLVSADLRASEEALDVKTSVIGRILERTVDRSAADAEIEAIANASRTQQQQVFEERFGPKLKQVSQDLNTALGRLAMGKHVSLRPGLVEAKPVRMPFEVEIGRAERPAGEKTQVEREGHGFQRTLLVTALQVLAASGSAGNHGTICLAIEEPELYQHPIQARAFARVLRDLAEGDSADMQVVFATHSEVFVEAERFSEVRRVDIHGSNEYTGILSASQTRVRRRVQGFVEDMRFDAQFAGLLTNTLSEALFSERVLLVEGSTDREVLYGIGDRTTVGRYEAAGLSIVPVGGKGNLIFAHAILSELGIPVFTLFDGDVGSEARGRSKSLSEKQISSTRANNATQNRNVLAYFGMTEQDFPEFEIGSEVAVLPDRIESTLEELWPGWDAKKTDLEMATGLEAAKNSRLYRLATQQAAGPVPDQLLEILDHALGVCHRSGCEGVK</sequence>
<comment type="caution">
    <text evidence="3">The sequence shown here is derived from an EMBL/GenBank/DDBJ whole genome shotgun (WGS) entry which is preliminary data.</text>
</comment>
<dbReference type="Pfam" id="PF13175">
    <property type="entry name" value="AAA_15"/>
    <property type="match status" value="1"/>
</dbReference>
<evidence type="ECO:0000259" key="1">
    <source>
        <dbReference type="Pfam" id="PF13175"/>
    </source>
</evidence>
<dbReference type="CDD" id="cd01026">
    <property type="entry name" value="TOPRIM_OLD"/>
    <property type="match status" value="1"/>
</dbReference>
<dbReference type="Pfam" id="PF20469">
    <property type="entry name" value="OLD-like_TOPRIM"/>
    <property type="match status" value="1"/>
</dbReference>
<dbReference type="RefSeq" id="WP_119424924.1">
    <property type="nucleotide sequence ID" value="NZ_QQXK01000017.1"/>
</dbReference>
<name>A0A399J8X9_9MICC</name>
<keyword evidence="4" id="KW-1185">Reference proteome</keyword>
<dbReference type="InterPro" id="IPR034139">
    <property type="entry name" value="TOPRIM_OLD"/>
</dbReference>
<proteinExistence type="predicted"/>
<organism evidence="3 4">
    <name type="scientific">Galactobacter valiniphilus</name>
    <dbReference type="NCBI Taxonomy" id="2676122"/>
    <lineage>
        <taxon>Bacteria</taxon>
        <taxon>Bacillati</taxon>
        <taxon>Actinomycetota</taxon>
        <taxon>Actinomycetes</taxon>
        <taxon>Micrococcales</taxon>
        <taxon>Micrococcaceae</taxon>
        <taxon>Galactobacter</taxon>
    </lineage>
</organism>
<dbReference type="Gene3D" id="3.40.50.300">
    <property type="entry name" value="P-loop containing nucleotide triphosphate hydrolases"/>
    <property type="match status" value="1"/>
</dbReference>
<dbReference type="InterPro" id="IPR027417">
    <property type="entry name" value="P-loop_NTPase"/>
</dbReference>
<evidence type="ECO:0000313" key="4">
    <source>
        <dbReference type="Proteomes" id="UP000265419"/>
    </source>
</evidence>
<dbReference type="Proteomes" id="UP000265419">
    <property type="component" value="Unassembled WGS sequence"/>
</dbReference>
<evidence type="ECO:0000313" key="3">
    <source>
        <dbReference type="EMBL" id="RII42031.1"/>
    </source>
</evidence>
<dbReference type="InterPro" id="IPR051396">
    <property type="entry name" value="Bact_Antivir_Def_Nuclease"/>
</dbReference>
<dbReference type="InterPro" id="IPR041685">
    <property type="entry name" value="AAA_GajA/Old/RecF-like"/>
</dbReference>
<keyword evidence="3" id="KW-0378">Hydrolase</keyword>
<keyword evidence="3" id="KW-0540">Nuclease</keyword>
<feature type="domain" description="Endonuclease GajA/Old nuclease/RecF-like AAA" evidence="1">
    <location>
        <begin position="1"/>
        <end position="388"/>
    </location>
</feature>
<dbReference type="EMBL" id="QQXK01000017">
    <property type="protein sequence ID" value="RII42031.1"/>
    <property type="molecule type" value="Genomic_DNA"/>
</dbReference>